<feature type="domain" description="RRM" evidence="3">
    <location>
        <begin position="550"/>
        <end position="629"/>
    </location>
</feature>
<dbReference type="InterPro" id="IPR035979">
    <property type="entry name" value="RBD_domain_sf"/>
</dbReference>
<protein>
    <submittedName>
        <fullName evidence="4">Polypyrimidine tract-binding protein 3</fullName>
    </submittedName>
</protein>
<feature type="region of interest" description="Disordered" evidence="2">
    <location>
        <begin position="23"/>
        <end position="44"/>
    </location>
</feature>
<reference evidence="4" key="1">
    <citation type="submission" date="2019-03" db="EMBL/GenBank/DDBJ databases">
        <title>Improved annotation for the trematode Fasciola hepatica.</title>
        <authorList>
            <person name="Choi Y.-J."/>
            <person name="Martin J."/>
            <person name="Mitreva M."/>
        </authorList>
    </citation>
    <scope>NUCLEOTIDE SEQUENCE [LARGE SCALE GENOMIC DNA]</scope>
</reference>
<keyword evidence="5" id="KW-1185">Reference proteome</keyword>
<feature type="domain" description="RRM" evidence="3">
    <location>
        <begin position="169"/>
        <end position="246"/>
    </location>
</feature>
<dbReference type="SUPFAM" id="SSF54928">
    <property type="entry name" value="RNA-binding domain, RBD"/>
    <property type="match status" value="4"/>
</dbReference>
<feature type="region of interest" description="Disordered" evidence="2">
    <location>
        <begin position="411"/>
        <end position="433"/>
    </location>
</feature>
<name>A0A4E0QV73_FASHE</name>
<organism evidence="4 5">
    <name type="scientific">Fasciola hepatica</name>
    <name type="common">Liver fluke</name>
    <dbReference type="NCBI Taxonomy" id="6192"/>
    <lineage>
        <taxon>Eukaryota</taxon>
        <taxon>Metazoa</taxon>
        <taxon>Spiralia</taxon>
        <taxon>Lophotrochozoa</taxon>
        <taxon>Platyhelminthes</taxon>
        <taxon>Trematoda</taxon>
        <taxon>Digenea</taxon>
        <taxon>Plagiorchiida</taxon>
        <taxon>Echinostomata</taxon>
        <taxon>Echinostomatoidea</taxon>
        <taxon>Fasciolidae</taxon>
        <taxon>Fasciola</taxon>
    </lineage>
</organism>
<dbReference type="Pfam" id="PF13893">
    <property type="entry name" value="RRM_5"/>
    <property type="match status" value="2"/>
</dbReference>
<feature type="compositionally biased region" description="Polar residues" evidence="2">
    <location>
        <begin position="411"/>
        <end position="423"/>
    </location>
</feature>
<dbReference type="InterPro" id="IPR000504">
    <property type="entry name" value="RRM_dom"/>
</dbReference>
<keyword evidence="1" id="KW-0694">RNA-binding</keyword>
<sequence length="829" mass="92024">MTAMSTGAYSALMSSKRKRDATNGFIMNGDSHAPMDTESNENKKSRMEYVETVPSKVVHIRNMPNDASEQEIALLGIPFGMLENMVLSKKAGQALIEMQSLESAIHMVSYYREYQVTLRGRNLVMQFSKHQHLELHSENTNIGDAIKNANCIVQQDLCGANCGIPNTVLRVLVDNIMGQQINHTILHKIFYRYGKILRIITYLKNNQYHGLIEFENHIHAFVAMLHLNGQNIYTGCCSLRVEFSKNRGPLEVRHENDKCRDYIINPLSEEELINLRRYASTSVTAGSSGGNVSHGGTAGMMQHFQGAVVPGMTPQGLHLPVGMIAPPSTSNSGINDLTAQLAALAQQSGLALTPAAVAATASFMAMTAQNNAVSAQSVPNTPNLAALLAAIQGGAVQNPLMSHLASGNTGTLGSHSLNQTNSAPGGRPPPNNNGGTVLIVSNLHEESLKTTHLTFFPSSFSFRSTVNLGFLPVDRLFDSVILNGVFTVINFVVSIRLPLFLLHLAALNIHVICQSFTWIHCLYFDFREESVSGRSFHPLCVHYGVVWAKSTTEISNLPALYLKKRFEIRNRLALSLRVYGDVTRVKIMFNKKDTALVQFMDPQQALTALQFLSGQRLWGKTMKIAVSRHNVVQLPREDSDNGLTKDYSTSLLHRFRKPNSKNYMNIYPPSHVLHLSNIPPTISEEDIRLLFAAKGFEVTGFRFMQKDKKMALVQLDSIDTAIQALIVRTSQHSVNRKFSSADQFQQISGLIPYQMVPVIYQLLVTGCCNDCLLAKLQNQFDGASLLRQCYLVRLLAKCIHTHYPFVFTVRQIPNENDPAIIDGRLQPQF</sequence>
<evidence type="ECO:0000256" key="1">
    <source>
        <dbReference type="PROSITE-ProRule" id="PRU00176"/>
    </source>
</evidence>
<proteinExistence type="predicted"/>
<dbReference type="Proteomes" id="UP000230066">
    <property type="component" value="Unassembled WGS sequence"/>
</dbReference>
<dbReference type="Gene3D" id="3.30.70.330">
    <property type="match status" value="4"/>
</dbReference>
<dbReference type="PANTHER" id="PTHR15592">
    <property type="entry name" value="MATRIN 3/NUCLEAR PROTEIN 220-RELATED"/>
    <property type="match status" value="1"/>
</dbReference>
<comment type="caution">
    <text evidence="4">The sequence shown here is derived from an EMBL/GenBank/DDBJ whole genome shotgun (WGS) entry which is preliminary data.</text>
</comment>
<dbReference type="GO" id="GO:0003723">
    <property type="term" value="F:RNA binding"/>
    <property type="evidence" value="ECO:0007669"/>
    <property type="project" value="UniProtKB-UniRule"/>
</dbReference>
<evidence type="ECO:0000256" key="2">
    <source>
        <dbReference type="SAM" id="MobiDB-lite"/>
    </source>
</evidence>
<dbReference type="InterPro" id="IPR012677">
    <property type="entry name" value="Nucleotide-bd_a/b_plait_sf"/>
</dbReference>
<dbReference type="EMBL" id="JXXN02006868">
    <property type="protein sequence ID" value="THD19265.1"/>
    <property type="molecule type" value="Genomic_DNA"/>
</dbReference>
<evidence type="ECO:0000313" key="4">
    <source>
        <dbReference type="EMBL" id="THD19265.1"/>
    </source>
</evidence>
<dbReference type="AlphaFoldDB" id="A0A4E0QV73"/>
<accession>A0A4E0QV73</accession>
<gene>
    <name evidence="4" type="ORF">D915_009885</name>
</gene>
<dbReference type="PROSITE" id="PS50102">
    <property type="entry name" value="RRM"/>
    <property type="match status" value="3"/>
</dbReference>
<dbReference type="SMART" id="SM00360">
    <property type="entry name" value="RRM"/>
    <property type="match status" value="4"/>
</dbReference>
<evidence type="ECO:0000313" key="5">
    <source>
        <dbReference type="Proteomes" id="UP000230066"/>
    </source>
</evidence>
<feature type="domain" description="RRM" evidence="3">
    <location>
        <begin position="56"/>
        <end position="130"/>
    </location>
</feature>
<dbReference type="CDD" id="cd12421">
    <property type="entry name" value="RRM1_PTBP1_hnRNPL_like"/>
    <property type="match status" value="1"/>
</dbReference>
<evidence type="ECO:0000259" key="3">
    <source>
        <dbReference type="PROSITE" id="PS50102"/>
    </source>
</evidence>